<feature type="region of interest" description="Disordered" evidence="1">
    <location>
        <begin position="161"/>
        <end position="257"/>
    </location>
</feature>
<feature type="domain" description="MATH" evidence="2">
    <location>
        <begin position="70"/>
        <end position="142"/>
    </location>
</feature>
<organism evidence="3 4">
    <name type="scientific">Lithocarpus litseifolius</name>
    <dbReference type="NCBI Taxonomy" id="425828"/>
    <lineage>
        <taxon>Eukaryota</taxon>
        <taxon>Viridiplantae</taxon>
        <taxon>Streptophyta</taxon>
        <taxon>Embryophyta</taxon>
        <taxon>Tracheophyta</taxon>
        <taxon>Spermatophyta</taxon>
        <taxon>Magnoliopsida</taxon>
        <taxon>eudicotyledons</taxon>
        <taxon>Gunneridae</taxon>
        <taxon>Pentapetalae</taxon>
        <taxon>rosids</taxon>
        <taxon>fabids</taxon>
        <taxon>Fagales</taxon>
        <taxon>Fagaceae</taxon>
        <taxon>Lithocarpus</taxon>
    </lineage>
</organism>
<proteinExistence type="predicted"/>
<protein>
    <recommendedName>
        <fullName evidence="2">MATH domain-containing protein</fullName>
    </recommendedName>
</protein>
<dbReference type="AlphaFoldDB" id="A0AAW2C703"/>
<dbReference type="InterPro" id="IPR002083">
    <property type="entry name" value="MATH/TRAF_dom"/>
</dbReference>
<accession>A0AAW2C703</accession>
<dbReference type="GO" id="GO:0016567">
    <property type="term" value="P:protein ubiquitination"/>
    <property type="evidence" value="ECO:0007669"/>
    <property type="project" value="InterPro"/>
</dbReference>
<dbReference type="EMBL" id="JAZDWU010000008">
    <property type="protein sequence ID" value="KAK9992909.1"/>
    <property type="molecule type" value="Genomic_DNA"/>
</dbReference>
<dbReference type="PANTHER" id="PTHR26379:SF187">
    <property type="entry name" value="OS07G0655300 PROTEIN"/>
    <property type="match status" value="1"/>
</dbReference>
<feature type="compositionally biased region" description="Low complexity" evidence="1">
    <location>
        <begin position="227"/>
        <end position="246"/>
    </location>
</feature>
<dbReference type="Pfam" id="PF22486">
    <property type="entry name" value="MATH_2"/>
    <property type="match status" value="1"/>
</dbReference>
<dbReference type="Proteomes" id="UP001459277">
    <property type="component" value="Unassembled WGS sequence"/>
</dbReference>
<name>A0AAW2C703_9ROSI</name>
<dbReference type="SUPFAM" id="SSF49599">
    <property type="entry name" value="TRAF domain-like"/>
    <property type="match status" value="1"/>
</dbReference>
<sequence length="294" mass="32253">MVRIVSPNSQPIDPCWESVSASSSPSSSLPWLALTPTPMTTSTSMTETVNGSHLFNISGYSLLKGLASEGTDVRALFELKFLDQSEKKRHKVYSQFSRPPDSGPYTIRNRGIKWGYSHFSKRTDLERSYYLKDDCLKVDCRVGVVRSYTEGPEIYSIAVPPSNVGQNLGHLSETGRGTDVNSDVDGETFAVHSEGHRSGPSQQDNEGGSRSRGRRSSRRHNGGGSRSRGTGLSRRRTSTLSGQRTLGPSTPSNEDENNQLGQFLAEQRNLLYGVTSCFLHSFKASDPLNSLDQA</sequence>
<dbReference type="CDD" id="cd00121">
    <property type="entry name" value="MATH"/>
    <property type="match status" value="1"/>
</dbReference>
<evidence type="ECO:0000256" key="1">
    <source>
        <dbReference type="SAM" id="MobiDB-lite"/>
    </source>
</evidence>
<evidence type="ECO:0000313" key="4">
    <source>
        <dbReference type="Proteomes" id="UP001459277"/>
    </source>
</evidence>
<dbReference type="InterPro" id="IPR008974">
    <property type="entry name" value="TRAF-like"/>
</dbReference>
<feature type="compositionally biased region" description="Basic residues" evidence="1">
    <location>
        <begin position="211"/>
        <end position="221"/>
    </location>
</feature>
<comment type="caution">
    <text evidence="3">The sequence shown here is derived from an EMBL/GenBank/DDBJ whole genome shotgun (WGS) entry which is preliminary data.</text>
</comment>
<gene>
    <name evidence="3" type="ORF">SO802_022612</name>
</gene>
<dbReference type="Gene3D" id="2.60.210.10">
    <property type="entry name" value="Apoptosis, Tumor Necrosis Factor Receptor Associated Protein 2, Chain A"/>
    <property type="match status" value="1"/>
</dbReference>
<evidence type="ECO:0000313" key="3">
    <source>
        <dbReference type="EMBL" id="KAK9992909.1"/>
    </source>
</evidence>
<dbReference type="PANTHER" id="PTHR26379">
    <property type="entry name" value="BTB/POZ AND MATH DOMAIN-CONTAINING PROTEIN 1"/>
    <property type="match status" value="1"/>
</dbReference>
<reference evidence="3 4" key="1">
    <citation type="submission" date="2024-01" db="EMBL/GenBank/DDBJ databases">
        <title>A telomere-to-telomere, gap-free genome of sweet tea (Lithocarpus litseifolius).</title>
        <authorList>
            <person name="Zhou J."/>
        </authorList>
    </citation>
    <scope>NUCLEOTIDE SEQUENCE [LARGE SCALE GENOMIC DNA]</scope>
    <source>
        <strain evidence="3">Zhou-2022a</strain>
        <tissue evidence="3">Leaf</tissue>
    </source>
</reference>
<keyword evidence="4" id="KW-1185">Reference proteome</keyword>
<dbReference type="InterPro" id="IPR045005">
    <property type="entry name" value="BPM1-6"/>
</dbReference>
<evidence type="ECO:0000259" key="2">
    <source>
        <dbReference type="Pfam" id="PF22486"/>
    </source>
</evidence>